<dbReference type="NCBIfam" id="NF004781">
    <property type="entry name" value="PRK06127.1"/>
    <property type="match status" value="1"/>
</dbReference>
<dbReference type="InterPro" id="IPR014748">
    <property type="entry name" value="Enoyl-CoA_hydra_C"/>
</dbReference>
<reference evidence="4 5" key="6">
    <citation type="journal article" date="2011" name="Appl. Environ. Microbiol.">
        <title>Involvement of the azorhizobial chromosome partition gene (parA) in the onset of bacteroid differentiation during Sesbania rostrata stem nodule development.</title>
        <authorList>
            <person name="Liu CT."/>
            <person name="Lee KB."/>
            <person name="Wang YS."/>
            <person name="Peng MH."/>
            <person name="Lee KT."/>
            <person name="Suzuki S."/>
            <person name="Suzuki T."/>
            <person name="Oyaizu H."/>
        </authorList>
    </citation>
    <scope>NUCLEOTIDE SEQUENCE [LARGE SCALE GENOMIC DNA]</scope>
    <source>
        <strain evidence="5">ATCC 43989 / DSM 5975 / JCM 20966 / LMG 6465 / NBRC 14845 / NCIMB 13405 / ORS 571</strain>
    </source>
</reference>
<dbReference type="Pfam" id="PF00378">
    <property type="entry name" value="ECH_1"/>
    <property type="match status" value="1"/>
</dbReference>
<dbReference type="InterPro" id="IPR018376">
    <property type="entry name" value="Enoyl-CoA_hyd/isom_CS"/>
</dbReference>
<dbReference type="CDD" id="cd06558">
    <property type="entry name" value="crotonase-like"/>
    <property type="match status" value="1"/>
</dbReference>
<dbReference type="InterPro" id="IPR001753">
    <property type="entry name" value="Enoyl-CoA_hydra/iso"/>
</dbReference>
<protein>
    <submittedName>
        <fullName evidence="4">Putative enoyl-CoA hydratase</fullName>
    </submittedName>
</protein>
<sequence>MSATLLYEATEGLARITIAQDAKMNAMTFEMWSALPGLISRAAADPAIRAIVLTGAGEKAFCAGADISQFGARRSDPEAVAAYDHAVAAGMTALAGAEKPTVALIRGICFGGGFGLALACDIRLARADARFRVPAARLGLGYGYEGVKLISRKLGPDATADILFSARILDAAEAERLGVVARAWAAEAFETESAAYLGQIAANAPLTLVAAKRALVELARPEAERDLDAVAARVAACFASADYREGQAAFKEKRPPRFTGA</sequence>
<dbReference type="InterPro" id="IPR029045">
    <property type="entry name" value="ClpP/crotonase-like_dom_sf"/>
</dbReference>
<evidence type="ECO:0000256" key="2">
    <source>
        <dbReference type="ARBA" id="ARBA00023239"/>
    </source>
</evidence>
<dbReference type="PROSITE" id="PS00166">
    <property type="entry name" value="ENOYL_COA_HYDRATASE"/>
    <property type="match status" value="1"/>
</dbReference>
<reference evidence="5" key="2">
    <citation type="submission" date="2007-04" db="EMBL/GenBank/DDBJ databases">
        <title>Complete genome sequence of the nitrogen-fixing bacterium Azorhizobium caulinodans ORS571.</title>
        <authorList>
            <person name="Lee K.B."/>
            <person name="Backer P.D."/>
            <person name="Aono T."/>
            <person name="Liu C.T."/>
            <person name="Suzuki S."/>
            <person name="Suzuki T."/>
            <person name="Kaneko T."/>
            <person name="Yamada M."/>
            <person name="Tabata S."/>
            <person name="Kupfer D.M."/>
            <person name="Najar F.Z."/>
            <person name="Wiley G.B."/>
            <person name="Roe B."/>
            <person name="Binnewies T."/>
            <person name="Ussery D."/>
            <person name="Vereecke D."/>
            <person name="Gevers D."/>
            <person name="Holsters M."/>
            <person name="Oyaizu H."/>
        </authorList>
    </citation>
    <scope>NUCLEOTIDE SEQUENCE [LARGE SCALE GENOMIC DNA]</scope>
    <source>
        <strain evidence="5">ATCC 43989 / DSM 5975 / JCM 20966 / LMG 6465 / NBRC 14845 / NCIMB 13405 / ORS 571</strain>
    </source>
</reference>
<dbReference type="GO" id="GO:0016829">
    <property type="term" value="F:lyase activity"/>
    <property type="evidence" value="ECO:0007669"/>
    <property type="project" value="UniProtKB-KW"/>
</dbReference>
<evidence type="ECO:0000256" key="3">
    <source>
        <dbReference type="RuleBase" id="RU003707"/>
    </source>
</evidence>
<gene>
    <name evidence="4" type="ordered locus">AZC_2501</name>
</gene>
<proteinExistence type="inferred from homology"/>
<comment type="similarity">
    <text evidence="1 3">Belongs to the enoyl-CoA hydratase/isomerase family.</text>
</comment>
<dbReference type="GO" id="GO:0006635">
    <property type="term" value="P:fatty acid beta-oxidation"/>
    <property type="evidence" value="ECO:0007669"/>
    <property type="project" value="TreeGrafter"/>
</dbReference>
<reference evidence="4 5" key="1">
    <citation type="journal article" date="2007" name="Appl. Environ. Microbiol.">
        <title>Rhizobial factors required for stem nodule maturation and maintenance in Sesbania rostrata-Azorhizobium caulinodans ORS571 symbiosis.</title>
        <authorList>
            <person name="Suzuki S."/>
            <person name="Aono T."/>
            <person name="Lee KB."/>
            <person name="Suzuki T."/>
            <person name="Liu CT."/>
            <person name="Miwa H."/>
            <person name="Wakao S."/>
            <person name="Iki T."/>
            <person name="Oyaizu H."/>
        </authorList>
    </citation>
    <scope>NUCLEOTIDE SEQUENCE [LARGE SCALE GENOMIC DNA]</scope>
    <source>
        <strain evidence="5">ATCC 43989 / DSM 5975 / JCM 20966 / LMG 6465 / NBRC 14845 / NCIMB 13405 / ORS 571</strain>
    </source>
</reference>
<organism evidence="4 5">
    <name type="scientific">Azorhizobium caulinodans (strain ATCC 43989 / DSM 5975 / JCM 20966 / LMG 6465 / NBRC 14845 / NCIMB 13405 / ORS 571)</name>
    <dbReference type="NCBI Taxonomy" id="438753"/>
    <lineage>
        <taxon>Bacteria</taxon>
        <taxon>Pseudomonadati</taxon>
        <taxon>Pseudomonadota</taxon>
        <taxon>Alphaproteobacteria</taxon>
        <taxon>Hyphomicrobiales</taxon>
        <taxon>Xanthobacteraceae</taxon>
        <taxon>Azorhizobium</taxon>
    </lineage>
</organism>
<dbReference type="AlphaFoldDB" id="A8IAF2"/>
<evidence type="ECO:0000313" key="4">
    <source>
        <dbReference type="EMBL" id="BAF88499.1"/>
    </source>
</evidence>
<dbReference type="PANTHER" id="PTHR11941:SF54">
    <property type="entry name" value="ENOYL-COA HYDRATASE, MITOCHONDRIAL"/>
    <property type="match status" value="1"/>
</dbReference>
<dbReference type="EMBL" id="AP009384">
    <property type="protein sequence ID" value="BAF88499.1"/>
    <property type="molecule type" value="Genomic_DNA"/>
</dbReference>
<dbReference type="HOGENOM" id="CLU_009834_7_3_5"/>
<dbReference type="RefSeq" id="WP_012171027.1">
    <property type="nucleotide sequence ID" value="NC_009937.1"/>
</dbReference>
<evidence type="ECO:0000256" key="1">
    <source>
        <dbReference type="ARBA" id="ARBA00005254"/>
    </source>
</evidence>
<reference evidence="4 5" key="3">
    <citation type="journal article" date="2008" name="BMC Genomics">
        <title>The genome of the versatile nitrogen fixer Azorhizobium caulinodans ORS571.</title>
        <authorList>
            <person name="Lee KB."/>
            <person name="Backer P.D."/>
            <person name="Aono T."/>
            <person name="Liu CT."/>
            <person name="Suzuki S."/>
            <person name="Suzuki T."/>
            <person name="Kaneko T."/>
            <person name="Yamada M."/>
            <person name="Tabata S."/>
            <person name="Kupfer D.M."/>
            <person name="Najar F.Z."/>
            <person name="Wiley G.B."/>
            <person name="Roe B."/>
            <person name="Binnewies T.T."/>
            <person name="Ussery D.W."/>
            <person name="D'Haeze W."/>
            <person name="Herder J.D."/>
            <person name="Gevers D."/>
            <person name="Vereecke D."/>
            <person name="Holsters M."/>
            <person name="Oyaizu H."/>
        </authorList>
    </citation>
    <scope>NUCLEOTIDE SEQUENCE [LARGE SCALE GENOMIC DNA]</scope>
    <source>
        <strain evidence="5">ATCC 43989 / DSM 5975 / JCM 20966 / LMG 6465 / NBRC 14845 / NCIMB 13405 / ORS 571</strain>
    </source>
</reference>
<dbReference type="SUPFAM" id="SSF52096">
    <property type="entry name" value="ClpP/crotonase"/>
    <property type="match status" value="1"/>
</dbReference>
<dbReference type="STRING" id="438753.AZC_2501"/>
<keyword evidence="5" id="KW-1185">Reference proteome</keyword>
<dbReference type="PANTHER" id="PTHR11941">
    <property type="entry name" value="ENOYL-COA HYDRATASE-RELATED"/>
    <property type="match status" value="1"/>
</dbReference>
<accession>A8IAF2</accession>
<dbReference type="Gene3D" id="1.10.12.10">
    <property type="entry name" value="Lyase 2-enoyl-coa Hydratase, Chain A, domain 2"/>
    <property type="match status" value="1"/>
</dbReference>
<dbReference type="Gene3D" id="3.90.226.10">
    <property type="entry name" value="2-enoyl-CoA Hydratase, Chain A, domain 1"/>
    <property type="match status" value="1"/>
</dbReference>
<keyword evidence="2" id="KW-0456">Lyase</keyword>
<dbReference type="KEGG" id="azc:AZC_2501"/>
<dbReference type="eggNOG" id="COG1024">
    <property type="taxonomic scope" value="Bacteria"/>
</dbReference>
<reference evidence="4 5" key="4">
    <citation type="journal article" date="2009" name="Appl. Environ. Microbiol.">
        <title>Comparative genome-wide transcriptional profiling of Azorhizobium caulinodans ORS571 grown under free-living and symbiotic conditions.</title>
        <authorList>
            <person name="Tsukada S."/>
            <person name="Aono T."/>
            <person name="Akiba N."/>
            <person name="Lee KB."/>
            <person name="Liu CT."/>
            <person name="Toyazaki H."/>
            <person name="Oyaizu H."/>
        </authorList>
    </citation>
    <scope>NUCLEOTIDE SEQUENCE [LARGE SCALE GENOMIC DNA]</scope>
    <source>
        <strain evidence="5">ATCC 43989 / DSM 5975 / JCM 20966 / LMG 6465 / NBRC 14845 / NCIMB 13405 / ORS 571</strain>
    </source>
</reference>
<dbReference type="Proteomes" id="UP000000270">
    <property type="component" value="Chromosome"/>
</dbReference>
<name>A8IAF2_AZOC5</name>
<evidence type="ECO:0000313" key="5">
    <source>
        <dbReference type="Proteomes" id="UP000000270"/>
    </source>
</evidence>
<reference evidence="4 5" key="5">
    <citation type="journal article" date="2010" name="Appl. Environ. Microbiol.">
        <title>phrR-like gene praR of Azorhizobium caulinodans ORS571 is essential for symbiosis with Sesbania rostrata and is involved in expression of reb genes.</title>
        <authorList>
            <person name="Akiba N."/>
            <person name="Aono T."/>
            <person name="Toyazaki H."/>
            <person name="Sato S."/>
            <person name="Oyaizu H."/>
        </authorList>
    </citation>
    <scope>NUCLEOTIDE SEQUENCE [LARGE SCALE GENOMIC DNA]</scope>
    <source>
        <strain evidence="5">ATCC 43989 / DSM 5975 / JCM 20966 / LMG 6465 / NBRC 14845 / NCIMB 13405 / ORS 571</strain>
    </source>
</reference>